<protein>
    <submittedName>
        <fullName evidence="1">Uncharacterized protein</fullName>
    </submittedName>
</protein>
<dbReference type="EMBL" id="JBIRYL010000025">
    <property type="protein sequence ID" value="MFI2234333.1"/>
    <property type="molecule type" value="Genomic_DNA"/>
</dbReference>
<evidence type="ECO:0000313" key="1">
    <source>
        <dbReference type="EMBL" id="MFI2234333.1"/>
    </source>
</evidence>
<proteinExistence type="predicted"/>
<keyword evidence="2" id="KW-1185">Reference proteome</keyword>
<dbReference type="RefSeq" id="WP_397067045.1">
    <property type="nucleotide sequence ID" value="NZ_JBIRYL010000025.1"/>
</dbReference>
<comment type="caution">
    <text evidence="1">The sequence shown here is derived from an EMBL/GenBank/DDBJ whole genome shotgun (WGS) entry which is preliminary data.</text>
</comment>
<organism evidence="1 2">
    <name type="scientific">Nocardia testacea</name>
    <dbReference type="NCBI Taxonomy" id="248551"/>
    <lineage>
        <taxon>Bacteria</taxon>
        <taxon>Bacillati</taxon>
        <taxon>Actinomycetota</taxon>
        <taxon>Actinomycetes</taxon>
        <taxon>Mycobacteriales</taxon>
        <taxon>Nocardiaceae</taxon>
        <taxon>Nocardia</taxon>
    </lineage>
</organism>
<gene>
    <name evidence="1" type="ORF">ACH49Z_31240</name>
</gene>
<reference evidence="1 2" key="1">
    <citation type="submission" date="2024-10" db="EMBL/GenBank/DDBJ databases">
        <title>The Natural Products Discovery Center: Release of the First 8490 Sequenced Strains for Exploring Actinobacteria Biosynthetic Diversity.</title>
        <authorList>
            <person name="Kalkreuter E."/>
            <person name="Kautsar S.A."/>
            <person name="Yang D."/>
            <person name="Bader C.D."/>
            <person name="Teijaro C.N."/>
            <person name="Fluegel L."/>
            <person name="Davis C.M."/>
            <person name="Simpson J.R."/>
            <person name="Lauterbach L."/>
            <person name="Steele A.D."/>
            <person name="Gui C."/>
            <person name="Meng S."/>
            <person name="Li G."/>
            <person name="Viehrig K."/>
            <person name="Ye F."/>
            <person name="Su P."/>
            <person name="Kiefer A.F."/>
            <person name="Nichols A."/>
            <person name="Cepeda A.J."/>
            <person name="Yan W."/>
            <person name="Fan B."/>
            <person name="Jiang Y."/>
            <person name="Adhikari A."/>
            <person name="Zheng C.-J."/>
            <person name="Schuster L."/>
            <person name="Cowan T.M."/>
            <person name="Smanski M.J."/>
            <person name="Chevrette M.G."/>
            <person name="De Carvalho L.P.S."/>
            <person name="Shen B."/>
        </authorList>
    </citation>
    <scope>NUCLEOTIDE SEQUENCE [LARGE SCALE GENOMIC DNA]</scope>
    <source>
        <strain evidence="1 2">NPDC019377</strain>
    </source>
</reference>
<sequence length="97" mass="10889">MRKESPSLPTRAPHNLAMAATLRLWQAGRDWVVDDPVILRRLAEGLRALPVDRTTAHCRSREPIRGYAHAHQVMDVHATHRCPRYAAAAEYAAEARG</sequence>
<name>A0ABW7W951_9NOCA</name>
<accession>A0ABW7W951</accession>
<evidence type="ECO:0000313" key="2">
    <source>
        <dbReference type="Proteomes" id="UP001611494"/>
    </source>
</evidence>
<dbReference type="Proteomes" id="UP001611494">
    <property type="component" value="Unassembled WGS sequence"/>
</dbReference>